<evidence type="ECO:0008006" key="5">
    <source>
        <dbReference type="Google" id="ProtNLM"/>
    </source>
</evidence>
<feature type="region of interest" description="Disordered" evidence="1">
    <location>
        <begin position="116"/>
        <end position="221"/>
    </location>
</feature>
<evidence type="ECO:0000256" key="1">
    <source>
        <dbReference type="SAM" id="MobiDB-lite"/>
    </source>
</evidence>
<dbReference type="Proteomes" id="UP000287239">
    <property type="component" value="Unassembled WGS sequence"/>
</dbReference>
<evidence type="ECO:0000313" key="4">
    <source>
        <dbReference type="Proteomes" id="UP000287239"/>
    </source>
</evidence>
<feature type="compositionally biased region" description="Low complexity" evidence="1">
    <location>
        <begin position="165"/>
        <end position="181"/>
    </location>
</feature>
<dbReference type="AlphaFoldDB" id="A0A429ZLI8"/>
<keyword evidence="4" id="KW-1185">Reference proteome</keyword>
<gene>
    <name evidence="3" type="ORF">CBF35_09760</name>
</gene>
<evidence type="ECO:0000256" key="2">
    <source>
        <dbReference type="SAM" id="SignalP"/>
    </source>
</evidence>
<dbReference type="GeneID" id="98568656"/>
<proteinExistence type="predicted"/>
<comment type="caution">
    <text evidence="3">The sequence shown here is derived from an EMBL/GenBank/DDBJ whole genome shotgun (WGS) entry which is preliminary data.</text>
</comment>
<reference evidence="3 4" key="1">
    <citation type="submission" date="2017-05" db="EMBL/GenBank/DDBJ databases">
        <title>Vagococcus spp. assemblies.</title>
        <authorList>
            <person name="Gulvik C.A."/>
        </authorList>
    </citation>
    <scope>NUCLEOTIDE SEQUENCE [LARGE SCALE GENOMIC DNA]</scope>
    <source>
        <strain evidence="3 4">NCFB 2777</strain>
    </source>
</reference>
<feature type="signal peptide" evidence="2">
    <location>
        <begin position="1"/>
        <end position="24"/>
    </location>
</feature>
<dbReference type="RefSeq" id="WP_126780601.1">
    <property type="nucleotide sequence ID" value="NZ_NGJU01000014.1"/>
</dbReference>
<protein>
    <recommendedName>
        <fullName evidence="5">Gram-positive cocci surface proteins LPxTG domain-containing protein</fullName>
    </recommendedName>
</protein>
<name>A0A429ZLI8_9ENTE</name>
<feature type="compositionally biased region" description="Acidic residues" evidence="1">
    <location>
        <begin position="35"/>
        <end position="44"/>
    </location>
</feature>
<feature type="compositionally biased region" description="Polar residues" evidence="1">
    <location>
        <begin position="138"/>
        <end position="155"/>
    </location>
</feature>
<feature type="compositionally biased region" description="Low complexity" evidence="1">
    <location>
        <begin position="188"/>
        <end position="204"/>
    </location>
</feature>
<feature type="region of interest" description="Disordered" evidence="1">
    <location>
        <begin position="24"/>
        <end position="50"/>
    </location>
</feature>
<keyword evidence="2" id="KW-0732">Signal</keyword>
<sequence length="245" mass="26915">MKKFAVALIFTCGLLLVSSRPVLADTTTEPSTSTEEPESSEEEPLPSTGNIKIRYVDVDTQEDIVPSVTHSGEHGTTVPIDLKEIEDYTLADVLLVDELEILEKDYVFPIHYMKKNQPPANTEEPETTETSSVPEGTISTTENSTTNPDQVPKSSEQTEKTEAFSSETSSQAEESTTSSTESTRETTTDSTKTPTKTEPTSSSDKPSKKKQGLNLPKTSNHRDDLLTFAGCLIFTTPFLFKLLKK</sequence>
<dbReference type="EMBL" id="NGJU01000014">
    <property type="protein sequence ID" value="RST94529.1"/>
    <property type="molecule type" value="Genomic_DNA"/>
</dbReference>
<evidence type="ECO:0000313" key="3">
    <source>
        <dbReference type="EMBL" id="RST94529.1"/>
    </source>
</evidence>
<feature type="compositionally biased region" description="Low complexity" evidence="1">
    <location>
        <begin position="128"/>
        <end position="137"/>
    </location>
</feature>
<accession>A0A429ZLI8</accession>
<feature type="chain" id="PRO_5019441002" description="Gram-positive cocci surface proteins LPxTG domain-containing protein" evidence="2">
    <location>
        <begin position="25"/>
        <end position="245"/>
    </location>
</feature>
<organism evidence="3 4">
    <name type="scientific">Vagococcus salmoninarum</name>
    <dbReference type="NCBI Taxonomy" id="2739"/>
    <lineage>
        <taxon>Bacteria</taxon>
        <taxon>Bacillati</taxon>
        <taxon>Bacillota</taxon>
        <taxon>Bacilli</taxon>
        <taxon>Lactobacillales</taxon>
        <taxon>Enterococcaceae</taxon>
        <taxon>Vagococcus</taxon>
    </lineage>
</organism>